<proteinExistence type="predicted"/>
<organism evidence="1">
    <name type="scientific">Puccinia triticina (isolate 1-1 / race 1 (BBBD))</name>
    <name type="common">Brown leaf rust fungus</name>
    <dbReference type="NCBI Taxonomy" id="630390"/>
    <lineage>
        <taxon>Eukaryota</taxon>
        <taxon>Fungi</taxon>
        <taxon>Dikarya</taxon>
        <taxon>Basidiomycota</taxon>
        <taxon>Pucciniomycotina</taxon>
        <taxon>Pucciniomycetes</taxon>
        <taxon>Pucciniales</taxon>
        <taxon>Pucciniaceae</taxon>
        <taxon>Puccinia</taxon>
    </lineage>
</organism>
<evidence type="ECO:0000313" key="2">
    <source>
        <dbReference type="EnsemblFungi" id="PTTG_25244-t43_1-p1"/>
    </source>
</evidence>
<reference evidence="1" key="1">
    <citation type="submission" date="2009-11" db="EMBL/GenBank/DDBJ databases">
        <authorList>
            <consortium name="The Broad Institute Genome Sequencing Platform"/>
            <person name="Ward D."/>
            <person name="Feldgarden M."/>
            <person name="Earl A."/>
            <person name="Young S.K."/>
            <person name="Zeng Q."/>
            <person name="Koehrsen M."/>
            <person name="Alvarado L."/>
            <person name="Berlin A."/>
            <person name="Bochicchio J."/>
            <person name="Borenstein D."/>
            <person name="Chapman S.B."/>
            <person name="Chen Z."/>
            <person name="Engels R."/>
            <person name="Freedman E."/>
            <person name="Gellesch M."/>
            <person name="Goldberg J."/>
            <person name="Griggs A."/>
            <person name="Gujja S."/>
            <person name="Heilman E."/>
            <person name="Heiman D."/>
            <person name="Hepburn T."/>
            <person name="Howarth C."/>
            <person name="Jen D."/>
            <person name="Larson L."/>
            <person name="Lewis B."/>
            <person name="Mehta T."/>
            <person name="Park D."/>
            <person name="Pearson M."/>
            <person name="Roberts A."/>
            <person name="Saif S."/>
            <person name="Shea T."/>
            <person name="Shenoy N."/>
            <person name="Sisk P."/>
            <person name="Stolte C."/>
            <person name="Sykes S."/>
            <person name="Thomson T."/>
            <person name="Walk T."/>
            <person name="White J."/>
            <person name="Yandava C."/>
            <person name="Izard J."/>
            <person name="Baranova O.V."/>
            <person name="Blanton J.M."/>
            <person name="Tanner A.C."/>
            <person name="Dewhirst F.E."/>
            <person name="Haas B."/>
            <person name="Nusbaum C."/>
            <person name="Birren B."/>
        </authorList>
    </citation>
    <scope>NUCLEOTIDE SEQUENCE [LARGE SCALE GENOMIC DNA]</scope>
    <source>
        <strain evidence="1">1-1 BBBD Race 1</strain>
    </source>
</reference>
<sequence>MTKQKISQVHSHSNPAPDPYPLVEDIYKVVPLPFTQMVLVQSRQNSAPNSLCMICWGGTAAPLFPKPSTSLQSQVTPKLKQNILSPLYKPPSIGTKSGTTTMTQHSNQLLACHPAEAFFCLAFKYPRSKAHIATPNLQKQKAVSRKC</sequence>
<evidence type="ECO:0000313" key="3">
    <source>
        <dbReference type="Proteomes" id="UP000005240"/>
    </source>
</evidence>
<evidence type="ECO:0000313" key="1">
    <source>
        <dbReference type="EMBL" id="OAV99658.1"/>
    </source>
</evidence>
<accession>A0A180H4Q1</accession>
<gene>
    <name evidence="1" type="ORF">PTTG_25244</name>
</gene>
<reference evidence="2 3" key="3">
    <citation type="journal article" date="2017" name="G3 (Bethesda)">
        <title>Comparative analysis highlights variable genome content of wheat rusts and divergence of the mating loci.</title>
        <authorList>
            <person name="Cuomo C.A."/>
            <person name="Bakkeren G."/>
            <person name="Khalil H.B."/>
            <person name="Panwar V."/>
            <person name="Joly D."/>
            <person name="Linning R."/>
            <person name="Sakthikumar S."/>
            <person name="Song X."/>
            <person name="Adiconis X."/>
            <person name="Fan L."/>
            <person name="Goldberg J.M."/>
            <person name="Levin J.Z."/>
            <person name="Young S."/>
            <person name="Zeng Q."/>
            <person name="Anikster Y."/>
            <person name="Bruce M."/>
            <person name="Wang M."/>
            <person name="Yin C."/>
            <person name="McCallum B."/>
            <person name="Szabo L.J."/>
            <person name="Hulbert S."/>
            <person name="Chen X."/>
            <person name="Fellers J.P."/>
        </authorList>
    </citation>
    <scope>NUCLEOTIDE SEQUENCE</scope>
    <source>
        <strain evidence="3">Isolate 1-1 / race 1 (BBBD)</strain>
        <strain evidence="2">isolate 1-1 / race 1 (BBBD)</strain>
    </source>
</reference>
<dbReference type="EnsemblFungi" id="PTTG_25244-t43_1">
    <property type="protein sequence ID" value="PTTG_25244-t43_1-p1"/>
    <property type="gene ID" value="PTTG_25244"/>
</dbReference>
<dbReference type="VEuPathDB" id="FungiDB:PTTG_25244"/>
<dbReference type="AlphaFoldDB" id="A0A180H4Q1"/>
<reference evidence="2" key="4">
    <citation type="submission" date="2025-05" db="UniProtKB">
        <authorList>
            <consortium name="EnsemblFungi"/>
        </authorList>
    </citation>
    <scope>IDENTIFICATION</scope>
    <source>
        <strain evidence="2">isolate 1-1 / race 1 (BBBD)</strain>
    </source>
</reference>
<dbReference type="EMBL" id="ADAS02000002">
    <property type="protein sequence ID" value="OAV99658.1"/>
    <property type="molecule type" value="Genomic_DNA"/>
</dbReference>
<name>A0A180H4Q1_PUCT1</name>
<protein>
    <submittedName>
        <fullName evidence="1 2">Uncharacterized protein</fullName>
    </submittedName>
</protein>
<dbReference type="Proteomes" id="UP000005240">
    <property type="component" value="Unassembled WGS sequence"/>
</dbReference>
<keyword evidence="3" id="KW-1185">Reference proteome</keyword>
<reference evidence="1" key="2">
    <citation type="submission" date="2016-05" db="EMBL/GenBank/DDBJ databases">
        <title>Comparative analysis highlights variable genome content of wheat rusts and divergence of the mating loci.</title>
        <authorList>
            <person name="Cuomo C.A."/>
            <person name="Bakkeren G."/>
            <person name="Szabo L."/>
            <person name="Khalil H."/>
            <person name="Joly D."/>
            <person name="Goldberg J."/>
            <person name="Young S."/>
            <person name="Zeng Q."/>
            <person name="Fellers J."/>
        </authorList>
    </citation>
    <scope>NUCLEOTIDE SEQUENCE [LARGE SCALE GENOMIC DNA]</scope>
    <source>
        <strain evidence="1">1-1 BBBD Race 1</strain>
    </source>
</reference>